<feature type="domain" description="BED-type" evidence="5">
    <location>
        <begin position="6"/>
        <end position="48"/>
    </location>
</feature>
<sequence>MAPTKSKINKHFIINKKTQEAICMLCQQKLKTSGNTTNLWAHLHRKHTNNNEAFSTDTEAQTPKSNESLIAKREHVHFLQK</sequence>
<dbReference type="EMBL" id="JBDJPC010000007">
    <property type="protein sequence ID" value="KAL1493821.1"/>
    <property type="molecule type" value="Genomic_DNA"/>
</dbReference>
<evidence type="ECO:0000313" key="6">
    <source>
        <dbReference type="EMBL" id="KAL1493821.1"/>
    </source>
</evidence>
<dbReference type="Pfam" id="PF02892">
    <property type="entry name" value="zf-BED"/>
    <property type="match status" value="1"/>
</dbReference>
<evidence type="ECO:0000256" key="4">
    <source>
        <dbReference type="SAM" id="MobiDB-lite"/>
    </source>
</evidence>
<reference evidence="6 7" key="1">
    <citation type="submission" date="2024-05" db="EMBL/GenBank/DDBJ databases">
        <title>Genetic variation in Jamaican populations of the coffee berry borer (Hypothenemus hampei).</title>
        <authorList>
            <person name="Errbii M."/>
            <person name="Myrie A."/>
        </authorList>
    </citation>
    <scope>NUCLEOTIDE SEQUENCE [LARGE SCALE GENOMIC DNA]</scope>
    <source>
        <strain evidence="6">JA-Hopewell-2020-01-JO</strain>
        <tissue evidence="6">Whole body</tissue>
    </source>
</reference>
<evidence type="ECO:0000256" key="1">
    <source>
        <dbReference type="ARBA" id="ARBA00022723"/>
    </source>
</evidence>
<feature type="region of interest" description="Disordered" evidence="4">
    <location>
        <begin position="49"/>
        <end position="81"/>
    </location>
</feature>
<dbReference type="SUPFAM" id="SSF57667">
    <property type="entry name" value="beta-beta-alpha zinc fingers"/>
    <property type="match status" value="1"/>
</dbReference>
<dbReference type="AlphaFoldDB" id="A0ABD1EGK7"/>
<dbReference type="Proteomes" id="UP001566132">
    <property type="component" value="Unassembled WGS sequence"/>
</dbReference>
<dbReference type="InterPro" id="IPR003656">
    <property type="entry name" value="Znf_BED"/>
</dbReference>
<keyword evidence="3" id="KW-0862">Zinc</keyword>
<keyword evidence="1" id="KW-0479">Metal-binding</keyword>
<dbReference type="GO" id="GO:0008270">
    <property type="term" value="F:zinc ion binding"/>
    <property type="evidence" value="ECO:0007669"/>
    <property type="project" value="UniProtKB-KW"/>
</dbReference>
<organism evidence="6 7">
    <name type="scientific">Hypothenemus hampei</name>
    <name type="common">Coffee berry borer</name>
    <dbReference type="NCBI Taxonomy" id="57062"/>
    <lineage>
        <taxon>Eukaryota</taxon>
        <taxon>Metazoa</taxon>
        <taxon>Ecdysozoa</taxon>
        <taxon>Arthropoda</taxon>
        <taxon>Hexapoda</taxon>
        <taxon>Insecta</taxon>
        <taxon>Pterygota</taxon>
        <taxon>Neoptera</taxon>
        <taxon>Endopterygota</taxon>
        <taxon>Coleoptera</taxon>
        <taxon>Polyphaga</taxon>
        <taxon>Cucujiformia</taxon>
        <taxon>Curculionidae</taxon>
        <taxon>Scolytinae</taxon>
        <taxon>Hypothenemus</taxon>
    </lineage>
</organism>
<evidence type="ECO:0000256" key="3">
    <source>
        <dbReference type="ARBA" id="ARBA00022833"/>
    </source>
</evidence>
<dbReference type="SMART" id="SM00614">
    <property type="entry name" value="ZnF_BED"/>
    <property type="match status" value="1"/>
</dbReference>
<evidence type="ECO:0000313" key="7">
    <source>
        <dbReference type="Proteomes" id="UP001566132"/>
    </source>
</evidence>
<name>A0ABD1EGK7_HYPHA</name>
<keyword evidence="2" id="KW-0863">Zinc-finger</keyword>
<gene>
    <name evidence="6" type="ORF">ABEB36_009507</name>
</gene>
<feature type="compositionally biased region" description="Basic and acidic residues" evidence="4">
    <location>
        <begin position="70"/>
        <end position="81"/>
    </location>
</feature>
<evidence type="ECO:0000259" key="5">
    <source>
        <dbReference type="Pfam" id="PF02892"/>
    </source>
</evidence>
<evidence type="ECO:0000256" key="2">
    <source>
        <dbReference type="ARBA" id="ARBA00022771"/>
    </source>
</evidence>
<comment type="caution">
    <text evidence="6">The sequence shown here is derived from an EMBL/GenBank/DDBJ whole genome shotgun (WGS) entry which is preliminary data.</text>
</comment>
<accession>A0ABD1EGK7</accession>
<dbReference type="InterPro" id="IPR036236">
    <property type="entry name" value="Znf_C2H2_sf"/>
</dbReference>
<proteinExistence type="predicted"/>
<protein>
    <recommendedName>
        <fullName evidence="5">BED-type domain-containing protein</fullName>
    </recommendedName>
</protein>
<feature type="compositionally biased region" description="Polar residues" evidence="4">
    <location>
        <begin position="50"/>
        <end position="68"/>
    </location>
</feature>
<keyword evidence="7" id="KW-1185">Reference proteome</keyword>